<dbReference type="Proteomes" id="UP001595629">
    <property type="component" value="Unassembled WGS sequence"/>
</dbReference>
<protein>
    <submittedName>
        <fullName evidence="1">Dipeptidase</fullName>
    </submittedName>
</protein>
<dbReference type="CDD" id="cd01301">
    <property type="entry name" value="rDP_like"/>
    <property type="match status" value="1"/>
</dbReference>
<dbReference type="SUPFAM" id="SSF51556">
    <property type="entry name" value="Metallo-dependent hydrolases"/>
    <property type="match status" value="1"/>
</dbReference>
<dbReference type="RefSeq" id="WP_386737953.1">
    <property type="nucleotide sequence ID" value="NZ_JBHRXI010000049.1"/>
</dbReference>
<reference evidence="2" key="1">
    <citation type="journal article" date="2019" name="Int. J. Syst. Evol. Microbiol.">
        <title>The Global Catalogue of Microorganisms (GCM) 10K type strain sequencing project: providing services to taxonomists for standard genome sequencing and annotation.</title>
        <authorList>
            <consortium name="The Broad Institute Genomics Platform"/>
            <consortium name="The Broad Institute Genome Sequencing Center for Infectious Disease"/>
            <person name="Wu L."/>
            <person name="Ma J."/>
        </authorList>
    </citation>
    <scope>NUCLEOTIDE SEQUENCE [LARGE SCALE GENOMIC DNA]</scope>
    <source>
        <strain evidence="2">KCTC 42911</strain>
    </source>
</reference>
<organism evidence="1 2">
    <name type="scientific">Lutimaribacter marinistellae</name>
    <dbReference type="NCBI Taxonomy" id="1820329"/>
    <lineage>
        <taxon>Bacteria</taxon>
        <taxon>Pseudomonadati</taxon>
        <taxon>Pseudomonadota</taxon>
        <taxon>Alphaproteobacteria</taxon>
        <taxon>Rhodobacterales</taxon>
        <taxon>Roseobacteraceae</taxon>
        <taxon>Lutimaribacter</taxon>
    </lineage>
</organism>
<dbReference type="PANTHER" id="PTHR10443:SF12">
    <property type="entry name" value="DIPEPTIDASE"/>
    <property type="match status" value="1"/>
</dbReference>
<evidence type="ECO:0000313" key="1">
    <source>
        <dbReference type="EMBL" id="MFC3616639.1"/>
    </source>
</evidence>
<dbReference type="Gene3D" id="3.20.20.140">
    <property type="entry name" value="Metal-dependent hydrolases"/>
    <property type="match status" value="1"/>
</dbReference>
<comment type="caution">
    <text evidence="1">The sequence shown here is derived from an EMBL/GenBank/DDBJ whole genome shotgun (WGS) entry which is preliminary data.</text>
</comment>
<sequence length="352" mass="38034">MNDGGPLVFDGHNDVLSKLFRAGGMAQIDGFLTGRDGAIDLPKARAGGFGGGFFAVYVPSPMDRAFRMSEMDKPSYDLPLPESVEWEDALPVAVAQVAILLEMERRGALVVCRTVADIRAAMDAGKMAAIFHIEGAEAIDADLHMLDVFHAAGLRSIGPVWSRPTIFGHGVPFRFPSGPDTGDGLTDLGLRLVRRCNELGIMLDLSHLNEAGFWDVARQSSAPLVASHSNVHAICPHSRNLTDRQLAAIAESRGLVGLNFAVAFLREDGRMAADVPLSQVMRHLDHLIGILGEDGVALGSDYDGAVVPEDLTTVAGLPKLKQAMKEHGYGDDLIRKLCHENWLRVLEATWRA</sequence>
<proteinExistence type="predicted"/>
<accession>A0ABV7TPD9</accession>
<evidence type="ECO:0000313" key="2">
    <source>
        <dbReference type="Proteomes" id="UP001595629"/>
    </source>
</evidence>
<dbReference type="Pfam" id="PF01244">
    <property type="entry name" value="Peptidase_M19"/>
    <property type="match status" value="1"/>
</dbReference>
<dbReference type="PROSITE" id="PS51365">
    <property type="entry name" value="RENAL_DIPEPTIDASE_2"/>
    <property type="match status" value="1"/>
</dbReference>
<dbReference type="InterPro" id="IPR032466">
    <property type="entry name" value="Metal_Hydrolase"/>
</dbReference>
<keyword evidence="2" id="KW-1185">Reference proteome</keyword>
<dbReference type="PANTHER" id="PTHR10443">
    <property type="entry name" value="MICROSOMAL DIPEPTIDASE"/>
    <property type="match status" value="1"/>
</dbReference>
<name>A0ABV7TPD9_9RHOB</name>
<dbReference type="EMBL" id="JBHRXI010000049">
    <property type="protein sequence ID" value="MFC3616639.1"/>
    <property type="molecule type" value="Genomic_DNA"/>
</dbReference>
<gene>
    <name evidence="1" type="ORF">ACFORG_23100</name>
</gene>
<dbReference type="InterPro" id="IPR008257">
    <property type="entry name" value="Pept_M19"/>
</dbReference>